<reference evidence="2 3" key="1">
    <citation type="journal article" date="2016" name="BMC Genomics">
        <title>Comparative genomics reveals Cyclospora cayetanensis possesses coccidia-like metabolism and invasion components but unique surface antigens.</title>
        <authorList>
            <person name="Liu S."/>
            <person name="Wang L."/>
            <person name="Zheng H."/>
            <person name="Xu Z."/>
            <person name="Roellig D.M."/>
            <person name="Li N."/>
            <person name="Frace M.A."/>
            <person name="Tang K."/>
            <person name="Arrowood M.J."/>
            <person name="Moss D.M."/>
            <person name="Zhang L."/>
            <person name="Feng Y."/>
            <person name="Xiao L."/>
        </authorList>
    </citation>
    <scope>NUCLEOTIDE SEQUENCE [LARGE SCALE GENOMIC DNA]</scope>
    <source>
        <strain evidence="2 3">CHN_HEN01</strain>
    </source>
</reference>
<feature type="compositionally biased region" description="Basic residues" evidence="1">
    <location>
        <begin position="18"/>
        <end position="29"/>
    </location>
</feature>
<dbReference type="EMBL" id="JROU02001957">
    <property type="protein sequence ID" value="OEH74714.1"/>
    <property type="molecule type" value="Genomic_DNA"/>
</dbReference>
<name>A0A1D3CU37_9EIME</name>
<evidence type="ECO:0000313" key="3">
    <source>
        <dbReference type="Proteomes" id="UP000095192"/>
    </source>
</evidence>
<feature type="region of interest" description="Disordered" evidence="1">
    <location>
        <begin position="1"/>
        <end position="34"/>
    </location>
</feature>
<proteinExistence type="predicted"/>
<organism evidence="2 3">
    <name type="scientific">Cyclospora cayetanensis</name>
    <dbReference type="NCBI Taxonomy" id="88456"/>
    <lineage>
        <taxon>Eukaryota</taxon>
        <taxon>Sar</taxon>
        <taxon>Alveolata</taxon>
        <taxon>Apicomplexa</taxon>
        <taxon>Conoidasida</taxon>
        <taxon>Coccidia</taxon>
        <taxon>Eucoccidiorida</taxon>
        <taxon>Eimeriorina</taxon>
        <taxon>Eimeriidae</taxon>
        <taxon>Cyclospora</taxon>
    </lineage>
</organism>
<evidence type="ECO:0000256" key="1">
    <source>
        <dbReference type="SAM" id="MobiDB-lite"/>
    </source>
</evidence>
<gene>
    <name evidence="2" type="ORF">cyc_04363</name>
</gene>
<dbReference type="Proteomes" id="UP000095192">
    <property type="component" value="Unassembled WGS sequence"/>
</dbReference>
<keyword evidence="3" id="KW-1185">Reference proteome</keyword>
<dbReference type="VEuPathDB" id="ToxoDB:cyc_04363"/>
<comment type="caution">
    <text evidence="2">The sequence shown here is derived from an EMBL/GenBank/DDBJ whole genome shotgun (WGS) entry which is preliminary data.</text>
</comment>
<sequence>MTDELNLRTFSNASRARSPNRIKASRSQKKHDNSPFATLYPVLRYFYHVAHGVIRVLASTARFKRNRAEGMIGKNDLRIYR</sequence>
<accession>A0A1D3CU37</accession>
<feature type="compositionally biased region" description="Polar residues" evidence="1">
    <location>
        <begin position="8"/>
        <end position="17"/>
    </location>
</feature>
<dbReference type="AlphaFoldDB" id="A0A1D3CU37"/>
<dbReference type="InParanoid" id="A0A1D3CU37"/>
<evidence type="ECO:0000313" key="2">
    <source>
        <dbReference type="EMBL" id="OEH74714.1"/>
    </source>
</evidence>
<protein>
    <submittedName>
        <fullName evidence="2">Uncharacterized protein</fullName>
    </submittedName>
</protein>